<proteinExistence type="predicted"/>
<keyword evidence="2" id="KW-1185">Reference proteome</keyword>
<evidence type="ECO:0000313" key="1">
    <source>
        <dbReference type="EMBL" id="MBF6302563.1"/>
    </source>
</evidence>
<dbReference type="RefSeq" id="WP_195133749.1">
    <property type="nucleotide sequence ID" value="NZ_JADLQX010000047.1"/>
</dbReference>
<organism evidence="1 2">
    <name type="scientific">Nocardia amamiensis</name>
    <dbReference type="NCBI Taxonomy" id="404578"/>
    <lineage>
        <taxon>Bacteria</taxon>
        <taxon>Bacillati</taxon>
        <taxon>Actinomycetota</taxon>
        <taxon>Actinomycetes</taxon>
        <taxon>Mycobacteriales</taxon>
        <taxon>Nocardiaceae</taxon>
        <taxon>Nocardia</taxon>
    </lineage>
</organism>
<name>A0ABS0D619_9NOCA</name>
<protein>
    <submittedName>
        <fullName evidence="1">Uncharacterized protein</fullName>
    </submittedName>
</protein>
<dbReference type="Proteomes" id="UP000702209">
    <property type="component" value="Unassembled WGS sequence"/>
</dbReference>
<gene>
    <name evidence="1" type="ORF">IU459_34240</name>
</gene>
<evidence type="ECO:0000313" key="2">
    <source>
        <dbReference type="Proteomes" id="UP000702209"/>
    </source>
</evidence>
<sequence>MRQRGTFPQRGEFGDLSLDLSDSQKELAQAVRGLIEQIGLSGRAIEEAIAARLRERDRSEGYLSKSVLFYLANGRHKRPPREAPLRELHTLALDSCDTEGMVITWDELNSLRLALSLPSTEDEHQPTVLCPTCGAAMTLEEARALEQVSAATKPAEISPVITTDVVPVPHHVGDRHNTGTIDVAWPPAKDLAVYISAGNFERVNGLIRYVGTEAAPDETADAVVSCRKLGLDEATDTIINYAGSRSELDVLQILQSLNQRDQRPDADTLLERALASSMRLRSS</sequence>
<comment type="caution">
    <text evidence="1">The sequence shown here is derived from an EMBL/GenBank/DDBJ whole genome shotgun (WGS) entry which is preliminary data.</text>
</comment>
<accession>A0ABS0D619</accession>
<dbReference type="EMBL" id="JADLQX010000047">
    <property type="protein sequence ID" value="MBF6302563.1"/>
    <property type="molecule type" value="Genomic_DNA"/>
</dbReference>
<reference evidence="1 2" key="1">
    <citation type="submission" date="2020-10" db="EMBL/GenBank/DDBJ databases">
        <title>Identification of Nocardia species via Next-generation sequencing and recognition of intraspecies genetic diversity.</title>
        <authorList>
            <person name="Li P."/>
            <person name="Li P."/>
            <person name="Lu B."/>
        </authorList>
    </citation>
    <scope>NUCLEOTIDE SEQUENCE [LARGE SCALE GENOMIC DNA]</scope>
    <source>
        <strain evidence="1 2">BJ06-0157</strain>
    </source>
</reference>